<comment type="caution">
    <text evidence="2">The sequence shown here is derived from an EMBL/GenBank/DDBJ whole genome shotgun (WGS) entry which is preliminary data.</text>
</comment>
<name>A0AAD9DEA9_9STRA</name>
<sequence>MVFATTLSIHKKHQRYSQDHSFKLTRKRVRTRKKEAKDQNDGQLNTPATLDLNDGQQEVPGTLQNDNQIELTDGLQVTDILQNKIPFHEQHQRLRFVPGTLSLTPAETLPHCYADPDIYENHFPKRKIRGIPISSKHKLVFIMIAKSGSSTGRWVMNNVLDAEELKVHKDLLDLSPGGKYEDFSAITFVRDPLSRFYSSYDEVFYRYGPWMREPERNGRYDSWAKHVREVDHPHDYVYENMTTYQEFQDAFCPPNIIPDEYKLDRAATPRRPNWCTYQPTHENGTLAAAFERFVFEYDGVSPWDVHLHLQVPMLSNQLTGRPARVNEVFKTETSIKDWENIVSRYGQTLPDDDENLNARSIPRRFNPKLVSIVTKRRICQIAAIDYCCLNFKLPMECDGTEVDVSCSLDKDEQGAYRIQPWSHPHEVSRDRSGVRIDLG</sequence>
<keyword evidence="3" id="KW-1185">Reference proteome</keyword>
<dbReference type="GO" id="GO:0008146">
    <property type="term" value="F:sulfotransferase activity"/>
    <property type="evidence" value="ECO:0007669"/>
    <property type="project" value="InterPro"/>
</dbReference>
<dbReference type="Pfam" id="PF03567">
    <property type="entry name" value="Sulfotransfer_2"/>
    <property type="match status" value="1"/>
</dbReference>
<dbReference type="InterPro" id="IPR005331">
    <property type="entry name" value="Sulfotransferase"/>
</dbReference>
<feature type="compositionally biased region" description="Basic residues" evidence="1">
    <location>
        <begin position="23"/>
        <end position="34"/>
    </location>
</feature>
<dbReference type="InterPro" id="IPR027417">
    <property type="entry name" value="P-loop_NTPase"/>
</dbReference>
<evidence type="ECO:0000313" key="3">
    <source>
        <dbReference type="Proteomes" id="UP001224775"/>
    </source>
</evidence>
<evidence type="ECO:0000256" key="1">
    <source>
        <dbReference type="SAM" id="MobiDB-lite"/>
    </source>
</evidence>
<feature type="region of interest" description="Disordered" evidence="1">
    <location>
        <begin position="14"/>
        <end position="59"/>
    </location>
</feature>
<evidence type="ECO:0000313" key="2">
    <source>
        <dbReference type="EMBL" id="KAK1742605.1"/>
    </source>
</evidence>
<gene>
    <name evidence="2" type="ORF">QTG54_007170</name>
</gene>
<dbReference type="EMBL" id="JATAAI010000011">
    <property type="protein sequence ID" value="KAK1742605.1"/>
    <property type="molecule type" value="Genomic_DNA"/>
</dbReference>
<dbReference type="GO" id="GO:0016020">
    <property type="term" value="C:membrane"/>
    <property type="evidence" value="ECO:0007669"/>
    <property type="project" value="InterPro"/>
</dbReference>
<proteinExistence type="predicted"/>
<protein>
    <recommendedName>
        <fullName evidence="4">Sulfotransferase domain-containing protein</fullName>
    </recommendedName>
</protein>
<dbReference type="Gene3D" id="3.40.50.300">
    <property type="entry name" value="P-loop containing nucleotide triphosphate hydrolases"/>
    <property type="match status" value="1"/>
</dbReference>
<organism evidence="2 3">
    <name type="scientific">Skeletonema marinoi</name>
    <dbReference type="NCBI Taxonomy" id="267567"/>
    <lineage>
        <taxon>Eukaryota</taxon>
        <taxon>Sar</taxon>
        <taxon>Stramenopiles</taxon>
        <taxon>Ochrophyta</taxon>
        <taxon>Bacillariophyta</taxon>
        <taxon>Coscinodiscophyceae</taxon>
        <taxon>Thalassiosirophycidae</taxon>
        <taxon>Thalassiosirales</taxon>
        <taxon>Skeletonemataceae</taxon>
        <taxon>Skeletonema</taxon>
        <taxon>Skeletonema marinoi-dohrnii complex</taxon>
    </lineage>
</organism>
<accession>A0AAD9DEA9</accession>
<dbReference type="AlphaFoldDB" id="A0AAD9DEA9"/>
<dbReference type="Proteomes" id="UP001224775">
    <property type="component" value="Unassembled WGS sequence"/>
</dbReference>
<evidence type="ECO:0008006" key="4">
    <source>
        <dbReference type="Google" id="ProtNLM"/>
    </source>
</evidence>
<reference evidence="2" key="1">
    <citation type="submission" date="2023-06" db="EMBL/GenBank/DDBJ databases">
        <title>Survivors Of The Sea: Transcriptome response of Skeletonema marinoi to long-term dormancy.</title>
        <authorList>
            <person name="Pinder M.I.M."/>
            <person name="Kourtchenko O."/>
            <person name="Robertson E.K."/>
            <person name="Larsson T."/>
            <person name="Maumus F."/>
            <person name="Osuna-Cruz C.M."/>
            <person name="Vancaester E."/>
            <person name="Stenow R."/>
            <person name="Vandepoele K."/>
            <person name="Ploug H."/>
            <person name="Bruchert V."/>
            <person name="Godhe A."/>
            <person name="Topel M."/>
        </authorList>
    </citation>
    <scope>NUCLEOTIDE SEQUENCE</scope>
    <source>
        <strain evidence="2">R05AC</strain>
    </source>
</reference>